<dbReference type="OrthoDB" id="5326346at2759"/>
<organism evidence="2 3">
    <name type="scientific">Ophiobolus disseminans</name>
    <dbReference type="NCBI Taxonomy" id="1469910"/>
    <lineage>
        <taxon>Eukaryota</taxon>
        <taxon>Fungi</taxon>
        <taxon>Dikarya</taxon>
        <taxon>Ascomycota</taxon>
        <taxon>Pezizomycotina</taxon>
        <taxon>Dothideomycetes</taxon>
        <taxon>Pleosporomycetidae</taxon>
        <taxon>Pleosporales</taxon>
        <taxon>Pleosporineae</taxon>
        <taxon>Phaeosphaeriaceae</taxon>
        <taxon>Ophiobolus</taxon>
    </lineage>
</organism>
<gene>
    <name evidence="2" type="ORF">CC86DRAFT_389684</name>
</gene>
<evidence type="ECO:0008006" key="4">
    <source>
        <dbReference type="Google" id="ProtNLM"/>
    </source>
</evidence>
<sequence length="356" mass="39800">MAPTTHILDPRSDTMLVLRNPSVSFAHWVPPARIEQKTAKYAIMGVEDTPSSAHKDKSKKKSKILKIKRSVLPPSPEPPFFDDPERSSYLSPEPTFPIDPAQDDEDTNVYFNSESGRSEDDGRYHVEAEDQDPEAFLIVLNALHHRSKQIPRVVSLEMLAKIAVLVDYYECDEAIEVWTAMWISNLIPRDPIPSTYSRTLILTEAIQTLELPIPSRVSGEIDSMRYRAIKSVVEGVHSLLGKYRDSDYVCAADSSQSFECGSFLLGALTKQLDAHSLLSPRPKVPFTGLSFESMCGEVEIMKSPEWAIPNHDYHHRYERQHGCNLNGEVKAVVANAKASINGLGLDMFKNDSSIGT</sequence>
<evidence type="ECO:0000313" key="2">
    <source>
        <dbReference type="EMBL" id="KAF2833437.1"/>
    </source>
</evidence>
<evidence type="ECO:0000313" key="3">
    <source>
        <dbReference type="Proteomes" id="UP000799424"/>
    </source>
</evidence>
<feature type="region of interest" description="Disordered" evidence="1">
    <location>
        <begin position="49"/>
        <end position="123"/>
    </location>
</feature>
<dbReference type="AlphaFoldDB" id="A0A6A7AL24"/>
<reference evidence="2" key="1">
    <citation type="journal article" date="2020" name="Stud. Mycol.">
        <title>101 Dothideomycetes genomes: a test case for predicting lifestyles and emergence of pathogens.</title>
        <authorList>
            <person name="Haridas S."/>
            <person name="Albert R."/>
            <person name="Binder M."/>
            <person name="Bloem J."/>
            <person name="Labutti K."/>
            <person name="Salamov A."/>
            <person name="Andreopoulos B."/>
            <person name="Baker S."/>
            <person name="Barry K."/>
            <person name="Bills G."/>
            <person name="Bluhm B."/>
            <person name="Cannon C."/>
            <person name="Castanera R."/>
            <person name="Culley D."/>
            <person name="Daum C."/>
            <person name="Ezra D."/>
            <person name="Gonzalez J."/>
            <person name="Henrissat B."/>
            <person name="Kuo A."/>
            <person name="Liang C."/>
            <person name="Lipzen A."/>
            <person name="Lutzoni F."/>
            <person name="Magnuson J."/>
            <person name="Mondo S."/>
            <person name="Nolan M."/>
            <person name="Ohm R."/>
            <person name="Pangilinan J."/>
            <person name="Park H.-J."/>
            <person name="Ramirez L."/>
            <person name="Alfaro M."/>
            <person name="Sun H."/>
            <person name="Tritt A."/>
            <person name="Yoshinaga Y."/>
            <person name="Zwiers L.-H."/>
            <person name="Turgeon B."/>
            <person name="Goodwin S."/>
            <person name="Spatafora J."/>
            <person name="Crous P."/>
            <person name="Grigoriev I."/>
        </authorList>
    </citation>
    <scope>NUCLEOTIDE SEQUENCE</scope>
    <source>
        <strain evidence="2">CBS 113818</strain>
    </source>
</reference>
<evidence type="ECO:0000256" key="1">
    <source>
        <dbReference type="SAM" id="MobiDB-lite"/>
    </source>
</evidence>
<feature type="compositionally biased region" description="Basic residues" evidence="1">
    <location>
        <begin position="56"/>
        <end position="69"/>
    </location>
</feature>
<accession>A0A6A7AL24</accession>
<name>A0A6A7AL24_9PLEO</name>
<dbReference type="Proteomes" id="UP000799424">
    <property type="component" value="Unassembled WGS sequence"/>
</dbReference>
<keyword evidence="3" id="KW-1185">Reference proteome</keyword>
<protein>
    <recommendedName>
        <fullName evidence="4">BTB domain-containing protein</fullName>
    </recommendedName>
</protein>
<proteinExistence type="predicted"/>
<dbReference type="EMBL" id="MU006216">
    <property type="protein sequence ID" value="KAF2833437.1"/>
    <property type="molecule type" value="Genomic_DNA"/>
</dbReference>